<name>A0A310SF81_9HYME</name>
<organism evidence="1 2">
    <name type="scientific">Eufriesea mexicana</name>
    <dbReference type="NCBI Taxonomy" id="516756"/>
    <lineage>
        <taxon>Eukaryota</taxon>
        <taxon>Metazoa</taxon>
        <taxon>Ecdysozoa</taxon>
        <taxon>Arthropoda</taxon>
        <taxon>Hexapoda</taxon>
        <taxon>Insecta</taxon>
        <taxon>Pterygota</taxon>
        <taxon>Neoptera</taxon>
        <taxon>Endopterygota</taxon>
        <taxon>Hymenoptera</taxon>
        <taxon>Apocrita</taxon>
        <taxon>Aculeata</taxon>
        <taxon>Apoidea</taxon>
        <taxon>Anthophila</taxon>
        <taxon>Apidae</taxon>
        <taxon>Eufriesea</taxon>
    </lineage>
</organism>
<dbReference type="AlphaFoldDB" id="A0A310SF81"/>
<keyword evidence="2" id="KW-1185">Reference proteome</keyword>
<protein>
    <submittedName>
        <fullName evidence="1">Uncharacterized protein</fullName>
    </submittedName>
</protein>
<reference evidence="1 2" key="1">
    <citation type="submission" date="2015-07" db="EMBL/GenBank/DDBJ databases">
        <title>The genome of Eufriesea mexicana.</title>
        <authorList>
            <person name="Pan H."/>
            <person name="Kapheim K."/>
        </authorList>
    </citation>
    <scope>NUCLEOTIDE SEQUENCE [LARGE SCALE GENOMIC DNA]</scope>
    <source>
        <strain evidence="1">0111107269</strain>
        <tissue evidence="1">Whole body</tissue>
    </source>
</reference>
<dbReference type="OrthoDB" id="6160353at2759"/>
<proteinExistence type="predicted"/>
<sequence length="453" mass="51019">MQDLCPLCLKNGAKKKIKLLQINLQEAVWVCEEDKCIWPFGYENFVFCPRVVGKNWSCYWDDFKPTIPRLKENSEILLGSTPTVSIKHTQKEIINNSNVHCLEDINDISNNSNIIDSKPSFSDLCTPVSEGPNIISNIKSKEDCNENKILNEKITTSSINIHNSSLQSIDNDIKVKNERVNSVNKQNKEQNDISTESIKNINNIKTIPKIINIEETNIDISASKIENKTSIQEELNEKVLDINKFIDITDSKVTSEVKKLSDLKSTVSIEGVQKSNLNITMMKIDGLPPITLSFEIPVCNTTPETVRANIQQIDYKKNNTRSNDPETKITPVKRNVTSGKQYEKFSFSVIKKKMESNNSIDISNANNNSLNLKTNPKIQEVKDNSTKTISNVSVCAQNQFNNSVTCLSNQENVTFNTSEVNTNVNIDTDLEDLLTSAYNASEDISDEWINSLL</sequence>
<feature type="non-terminal residue" evidence="1">
    <location>
        <position position="453"/>
    </location>
</feature>
<dbReference type="Proteomes" id="UP000250275">
    <property type="component" value="Unassembled WGS sequence"/>
</dbReference>
<gene>
    <name evidence="1" type="ORF">WN48_09633</name>
</gene>
<accession>A0A310SF81</accession>
<evidence type="ECO:0000313" key="1">
    <source>
        <dbReference type="EMBL" id="OAD53666.1"/>
    </source>
</evidence>
<dbReference type="EMBL" id="KQ766586">
    <property type="protein sequence ID" value="OAD53666.1"/>
    <property type="molecule type" value="Genomic_DNA"/>
</dbReference>
<evidence type="ECO:0000313" key="2">
    <source>
        <dbReference type="Proteomes" id="UP000250275"/>
    </source>
</evidence>